<organism evidence="2 3">
    <name type="scientific">Purpureocillium lilacinum</name>
    <name type="common">Paecilomyces lilacinus</name>
    <dbReference type="NCBI Taxonomy" id="33203"/>
    <lineage>
        <taxon>Eukaryota</taxon>
        <taxon>Fungi</taxon>
        <taxon>Dikarya</taxon>
        <taxon>Ascomycota</taxon>
        <taxon>Pezizomycotina</taxon>
        <taxon>Sordariomycetes</taxon>
        <taxon>Hypocreomycetidae</taxon>
        <taxon>Hypocreales</taxon>
        <taxon>Ophiocordycipitaceae</taxon>
        <taxon>Purpureocillium</taxon>
    </lineage>
</organism>
<accession>A0A179FUN8</accession>
<dbReference type="Gene3D" id="3.40.50.720">
    <property type="entry name" value="NAD(P)-binding Rossmann-like Domain"/>
    <property type="match status" value="1"/>
</dbReference>
<name>A0A179FUN8_PURLI</name>
<dbReference type="EMBL" id="LSBH01000011">
    <property type="protein sequence ID" value="OAQ69332.1"/>
    <property type="molecule type" value="Genomic_DNA"/>
</dbReference>
<dbReference type="InterPro" id="IPR036291">
    <property type="entry name" value="NAD(P)-bd_dom_sf"/>
</dbReference>
<gene>
    <name evidence="2" type="ORF">VFPBJ_10707</name>
</gene>
<proteinExistence type="predicted"/>
<protein>
    <submittedName>
        <fullName evidence="2">NmrA-like family domain-containing protein</fullName>
    </submittedName>
</protein>
<comment type="caution">
    <text evidence="2">The sequence shown here is derived from an EMBL/GenBank/DDBJ whole genome shotgun (WGS) entry which is preliminary data.</text>
</comment>
<reference evidence="2 3" key="1">
    <citation type="submission" date="2016-01" db="EMBL/GenBank/DDBJ databases">
        <title>Biosynthesis of antibiotic leucinostatins and their inhibition on Phytophthora in bio-control Purpureocillium lilacinum.</title>
        <authorList>
            <person name="Wang G."/>
            <person name="Liu Z."/>
            <person name="Lin R."/>
            <person name="Li E."/>
            <person name="Mao Z."/>
            <person name="Ling J."/>
            <person name="Yin W."/>
            <person name="Xie B."/>
        </authorList>
    </citation>
    <scope>NUCLEOTIDE SEQUENCE [LARGE SCALE GENOMIC DNA]</scope>
    <source>
        <strain evidence="2">PLBJ-1</strain>
    </source>
</reference>
<dbReference type="InterPro" id="IPR008030">
    <property type="entry name" value="NmrA-like"/>
</dbReference>
<dbReference type="Pfam" id="PF05368">
    <property type="entry name" value="NmrA"/>
    <property type="match status" value="1"/>
</dbReference>
<dbReference type="SUPFAM" id="SSF51735">
    <property type="entry name" value="NAD(P)-binding Rossmann-fold domains"/>
    <property type="match status" value="1"/>
</dbReference>
<dbReference type="Proteomes" id="UP000078240">
    <property type="component" value="Unassembled WGS sequence"/>
</dbReference>
<dbReference type="AlphaFoldDB" id="A0A179FUN8"/>
<evidence type="ECO:0000313" key="3">
    <source>
        <dbReference type="Proteomes" id="UP000078240"/>
    </source>
</evidence>
<evidence type="ECO:0000259" key="1">
    <source>
        <dbReference type="Pfam" id="PF05368"/>
    </source>
</evidence>
<feature type="domain" description="NmrA-like" evidence="1">
    <location>
        <begin position="5"/>
        <end position="87"/>
    </location>
</feature>
<evidence type="ECO:0000313" key="2">
    <source>
        <dbReference type="EMBL" id="OAQ69332.1"/>
    </source>
</evidence>
<sequence length="185" mass="20420">MAPRNVLVVGATGKQGRSLIQALLSPRAATDIPTDLQYHVLALTRNAASGPARALLEAEHEHAHSITLVEGNLNDIESIRRIFEDARDSGKIWGVFTVLAYPGLGASADNEEQQGRVSTHSIPACSVTTHETRTLRVCRGWQRSLWSSMLRHTFTRRPSRLDWVKTNRLIFLTKPNIGWSSTAGS</sequence>